<keyword evidence="2" id="KW-0732">Signal</keyword>
<evidence type="ECO:0000256" key="1">
    <source>
        <dbReference type="SAM" id="MobiDB-lite"/>
    </source>
</evidence>
<dbReference type="EMBL" id="VDFQ02000007">
    <property type="protein sequence ID" value="KAA1418141.1"/>
    <property type="molecule type" value="Genomic_DNA"/>
</dbReference>
<evidence type="ECO:0000256" key="2">
    <source>
        <dbReference type="SAM" id="SignalP"/>
    </source>
</evidence>
<dbReference type="Proteomes" id="UP000307768">
    <property type="component" value="Unassembled WGS sequence"/>
</dbReference>
<organism evidence="3 4">
    <name type="scientific">Mumia zhuanghuii</name>
    <dbReference type="NCBI Taxonomy" id="2585211"/>
    <lineage>
        <taxon>Bacteria</taxon>
        <taxon>Bacillati</taxon>
        <taxon>Actinomycetota</taxon>
        <taxon>Actinomycetes</taxon>
        <taxon>Propionibacteriales</taxon>
        <taxon>Nocardioidaceae</taxon>
        <taxon>Mumia</taxon>
    </lineage>
</organism>
<dbReference type="AlphaFoldDB" id="A0A5Q6RJG0"/>
<reference evidence="3 4" key="1">
    <citation type="submission" date="2019-09" db="EMBL/GenBank/DDBJ databases">
        <title>Mumia zhuanghuii sp. nov. isolated from the intestinal contents of plateau pika (Ochotona curzoniae) in the Qinghai-Tibet plateau of China.</title>
        <authorList>
            <person name="Tian Z."/>
        </authorList>
    </citation>
    <scope>NUCLEOTIDE SEQUENCE [LARGE SCALE GENOMIC DNA]</scope>
    <source>
        <strain evidence="4">350</strain>
    </source>
</reference>
<dbReference type="RefSeq" id="WP_149771430.1">
    <property type="nucleotide sequence ID" value="NZ_VDFQ02000007.1"/>
</dbReference>
<feature type="region of interest" description="Disordered" evidence="1">
    <location>
        <begin position="549"/>
        <end position="590"/>
    </location>
</feature>
<evidence type="ECO:0000313" key="3">
    <source>
        <dbReference type="EMBL" id="KAA1418141.1"/>
    </source>
</evidence>
<feature type="signal peptide" evidence="2">
    <location>
        <begin position="1"/>
        <end position="37"/>
    </location>
</feature>
<feature type="compositionally biased region" description="Polar residues" evidence="1">
    <location>
        <begin position="572"/>
        <end position="581"/>
    </location>
</feature>
<comment type="caution">
    <text evidence="3">The sequence shown here is derived from an EMBL/GenBank/DDBJ whole genome shotgun (WGS) entry which is preliminary data.</text>
</comment>
<protein>
    <submittedName>
        <fullName evidence="3">Uncharacterized protein</fullName>
    </submittedName>
</protein>
<proteinExistence type="predicted"/>
<name>A0A5Q6RJG0_9ACTN</name>
<feature type="chain" id="PRO_5038895967" evidence="2">
    <location>
        <begin position="38"/>
        <end position="855"/>
    </location>
</feature>
<gene>
    <name evidence="3" type="ORF">FE697_020070</name>
</gene>
<sequence length="855" mass="88524">MKTWASVRVTAAAVAVTVVAGLLGAGLPLASAAPAAAEDTGGVFVPVTPKRIVDANTWGPASTGNFNANETRSYQVTDVGEVPASGVSAVVIDLAAHGTTAATSSYMTAWASGTPRPVVSNLYYDNVNVPRSNTAIVPVGDDGKFSLYNYIGTTSVTVDIQGYFTTGGAVGGGFEAITPTRIANTAGSAGAGPNVPQQRLATDASVDIQVAGLGDIPTDATAVFANIEARNATAPGQLKVGPGGASMTSSYPAAMDYGTSGPYDSGVNIKLNADGKLRVTNYKGSSVDVKVDVQGYFTGTAGEGSVFHPMNPANIYATGTTDPAAQLQAGETRLVQVEGVAGIPSDGSVTAIPMTVSVKAWTASGTVTVFNADDEMPGTTTSSFTKDLGDPWNGITSTAIVGVSGDGQVAVHNTSTQPVVVTLTGQGWFADPRLADVEPEPAPEGTAHVSGTVIESDTPAAGAEVAAGIWPNADYLANAPADVDLPIWRVPATTTNDAGDFEIDVDTSQVPAEFVNPDGSVDLQILAEDEGLGAPTFTPAPVIAEETSEVASFSTVDDDEAAEPPHLRMDLSTGSTTNTNDPESEWETDVEPAEVVSLQTTSEMIDAPTSPLSVTAEDLFPSEWTSETVAESNARTAAMLNGTESVSPGAASARAGGVPCISNQPTGEVRNGVQERFGSIYNWSGAPVSWTQRTGATHTLGVAASYDGGSYRPSGTISLSRTKSSGGSVTKKGQVNRTWWNKVNYRQFRTGCAGTMTTYWRPSSWNMFFTKSEPSVKKNWREQCTAMDPGDTFEKTRGKSYTKSSAISLAGVSLSAQAGYTRATKLLFNFKKKSIICANSSVGPLTSRAVQAHPR</sequence>
<evidence type="ECO:0000313" key="4">
    <source>
        <dbReference type="Proteomes" id="UP000307768"/>
    </source>
</evidence>
<dbReference type="OrthoDB" id="9762066at2"/>
<accession>A0A5Q6RJG0</accession>